<dbReference type="PANTHER" id="PTHR11614">
    <property type="entry name" value="PHOSPHOLIPASE-RELATED"/>
    <property type="match status" value="1"/>
</dbReference>
<dbReference type="SUPFAM" id="SSF53474">
    <property type="entry name" value="alpha/beta-Hydrolases"/>
    <property type="match status" value="1"/>
</dbReference>
<reference evidence="2 3" key="1">
    <citation type="submission" date="2017-11" db="EMBL/GenBank/DDBJ databases">
        <title>Genome sequence of Mesoplasma coleopterae BARC 779 (ATCC 49583).</title>
        <authorList>
            <person name="Lo W.-S."/>
            <person name="Kuo C.-H."/>
        </authorList>
    </citation>
    <scope>NUCLEOTIDE SEQUENCE [LARGE SCALE GENOMIC DNA]</scope>
    <source>
        <strain evidence="2 3">BARC 779</strain>
    </source>
</reference>
<dbReference type="OrthoDB" id="9806902at2"/>
<dbReference type="InterPro" id="IPR022742">
    <property type="entry name" value="Hydrolase_4"/>
</dbReference>
<gene>
    <name evidence="2" type="primary">pldB</name>
    <name evidence="2" type="ORF">MCOLE_v1c01130</name>
</gene>
<proteinExistence type="predicted"/>
<dbReference type="InterPro" id="IPR029058">
    <property type="entry name" value="AB_hydrolase_fold"/>
</dbReference>
<dbReference type="RefSeq" id="WP_100670560.1">
    <property type="nucleotide sequence ID" value="NZ_CP024968.1"/>
</dbReference>
<organism evidence="2 3">
    <name type="scientific">Mesoplasma coleopterae</name>
    <dbReference type="NCBI Taxonomy" id="324078"/>
    <lineage>
        <taxon>Bacteria</taxon>
        <taxon>Bacillati</taxon>
        <taxon>Mycoplasmatota</taxon>
        <taxon>Mollicutes</taxon>
        <taxon>Entomoplasmatales</taxon>
        <taxon>Entomoplasmataceae</taxon>
        <taxon>Mesoplasma</taxon>
    </lineage>
</organism>
<dbReference type="Proteomes" id="UP000232221">
    <property type="component" value="Chromosome"/>
</dbReference>
<dbReference type="Gene3D" id="3.40.50.1820">
    <property type="entry name" value="alpha/beta hydrolase"/>
    <property type="match status" value="1"/>
</dbReference>
<protein>
    <submittedName>
        <fullName evidence="2">Lysophospholipase</fullName>
    </submittedName>
</protein>
<feature type="domain" description="Serine aminopeptidase S33" evidence="1">
    <location>
        <begin position="24"/>
        <end position="289"/>
    </location>
</feature>
<dbReference type="AlphaFoldDB" id="A0A2K8P297"/>
<evidence type="ECO:0000259" key="1">
    <source>
        <dbReference type="Pfam" id="PF12146"/>
    </source>
</evidence>
<dbReference type="InterPro" id="IPR051044">
    <property type="entry name" value="MAG_DAG_Lipase"/>
</dbReference>
<name>A0A2K8P297_9MOLU</name>
<keyword evidence="3" id="KW-1185">Reference proteome</keyword>
<dbReference type="Pfam" id="PF12146">
    <property type="entry name" value="Hydrolase_4"/>
    <property type="match status" value="1"/>
</dbReference>
<evidence type="ECO:0000313" key="2">
    <source>
        <dbReference type="EMBL" id="ATZ20628.1"/>
    </source>
</evidence>
<evidence type="ECO:0000313" key="3">
    <source>
        <dbReference type="Proteomes" id="UP000232221"/>
    </source>
</evidence>
<dbReference type="EMBL" id="CP024968">
    <property type="protein sequence ID" value="ATZ20628.1"/>
    <property type="molecule type" value="Genomic_DNA"/>
</dbReference>
<dbReference type="KEGG" id="mcol:MCOLE_v1c01130"/>
<sequence length="309" mass="35766">MKEKIIKSLDDKKINIFIWDEVKNPKAIIQLVHGSCEHSLRYKEFAKKMNDNQIIVISSDHRGHGKTAILNNEPLGYFSKNNGWNKIVSDLKQVNSFIKDQYMNLPIIMLGHSMGSFMVRTYMIDYPNTVDAYVISGTAWHNKALLIFSRNIAYIRSKFNGGKKPDNFIWKLSYKPLNKKFNSEKATGYEWLSNDSVNKNEFISDPLTGQVFTSSAFKDMFYGLLYIQNKSNIKKIKKSTPILLVSGKADPVGNYGKMVLKTNKIFSKNNLNVKVNLYENQRHEILFDEKKREVEKDIILFINETLKKK</sequence>
<accession>A0A2K8P297</accession>